<organism evidence="2 3">
    <name type="scientific">Paenibacillus prosopidis</name>
    <dbReference type="NCBI Taxonomy" id="630520"/>
    <lineage>
        <taxon>Bacteria</taxon>
        <taxon>Bacillati</taxon>
        <taxon>Bacillota</taxon>
        <taxon>Bacilli</taxon>
        <taxon>Bacillales</taxon>
        <taxon>Paenibacillaceae</taxon>
        <taxon>Paenibacillus</taxon>
    </lineage>
</organism>
<dbReference type="EMBL" id="QPJD01000011">
    <property type="protein sequence ID" value="RCW44992.1"/>
    <property type="molecule type" value="Genomic_DNA"/>
</dbReference>
<evidence type="ECO:0000259" key="1">
    <source>
        <dbReference type="Pfam" id="PF12867"/>
    </source>
</evidence>
<evidence type="ECO:0000313" key="3">
    <source>
        <dbReference type="Proteomes" id="UP000252415"/>
    </source>
</evidence>
<dbReference type="Pfam" id="PF12867">
    <property type="entry name" value="DinB_2"/>
    <property type="match status" value="1"/>
</dbReference>
<gene>
    <name evidence="2" type="ORF">DFP97_111220</name>
</gene>
<protein>
    <submittedName>
        <fullName evidence="2">DinB family protein</fullName>
    </submittedName>
</protein>
<reference evidence="2 3" key="1">
    <citation type="submission" date="2018-07" db="EMBL/GenBank/DDBJ databases">
        <title>Genomic Encyclopedia of Type Strains, Phase III (KMG-III): the genomes of soil and plant-associated and newly described type strains.</title>
        <authorList>
            <person name="Whitman W."/>
        </authorList>
    </citation>
    <scope>NUCLEOTIDE SEQUENCE [LARGE SCALE GENOMIC DNA]</scope>
    <source>
        <strain evidence="2 3">CECT 7506</strain>
    </source>
</reference>
<evidence type="ECO:0000313" key="2">
    <source>
        <dbReference type="EMBL" id="RCW44992.1"/>
    </source>
</evidence>
<keyword evidence="3" id="KW-1185">Reference proteome</keyword>
<comment type="caution">
    <text evidence="2">The sequence shown here is derived from an EMBL/GenBank/DDBJ whole genome shotgun (WGS) entry which is preliminary data.</text>
</comment>
<proteinExistence type="predicted"/>
<dbReference type="Proteomes" id="UP000252415">
    <property type="component" value="Unassembled WGS sequence"/>
</dbReference>
<dbReference type="Gene3D" id="1.20.120.450">
    <property type="entry name" value="dinb family like domain"/>
    <property type="match status" value="1"/>
</dbReference>
<sequence>MRQRPTNVEYTSYQEQYVSLVGDGSITDILAEQTEHSIALFSSITEEQASYRYAPGKWSLKEVIGHISDNERVMSYRLLRIARGDKTPLPGYDQDDYMKEAPFQSWTLSQVIEDYVSVRRATLTLLRGLSDEAWSKMGIANDSAISARALAYINAGHELHHLSIIQEKYLVK</sequence>
<name>A0A368VXT1_9BACL</name>
<dbReference type="RefSeq" id="WP_114381689.1">
    <property type="nucleotide sequence ID" value="NZ_QPJD01000011.1"/>
</dbReference>
<dbReference type="SUPFAM" id="SSF109854">
    <property type="entry name" value="DinB/YfiT-like putative metalloenzymes"/>
    <property type="match status" value="1"/>
</dbReference>
<accession>A0A368VXT1</accession>
<feature type="domain" description="DinB-like" evidence="1">
    <location>
        <begin position="33"/>
        <end position="165"/>
    </location>
</feature>
<dbReference type="InterPro" id="IPR024775">
    <property type="entry name" value="DinB-like"/>
</dbReference>
<dbReference type="OrthoDB" id="9793216at2"/>
<dbReference type="InterPro" id="IPR034660">
    <property type="entry name" value="DinB/YfiT-like"/>
</dbReference>
<dbReference type="AlphaFoldDB" id="A0A368VXT1"/>